<reference evidence="2 3" key="1">
    <citation type="submission" date="2024-01" db="EMBL/GenBank/DDBJ databases">
        <title>Comparative genomics of Cryptococcus and Kwoniella reveals pathogenesis evolution and contrasting modes of karyotype evolution via chromosome fusion or intercentromeric recombination.</title>
        <authorList>
            <person name="Coelho M.A."/>
            <person name="David-Palma M."/>
            <person name="Shea T."/>
            <person name="Bowers K."/>
            <person name="McGinley-Smith S."/>
            <person name="Mohammad A.W."/>
            <person name="Gnirke A."/>
            <person name="Yurkov A.M."/>
            <person name="Nowrousian M."/>
            <person name="Sun S."/>
            <person name="Cuomo C.A."/>
            <person name="Heitman J."/>
        </authorList>
    </citation>
    <scope>NUCLEOTIDE SEQUENCE [LARGE SCALE GENOMIC DNA]</scope>
    <source>
        <strain evidence="2">CBS 11374</strain>
    </source>
</reference>
<dbReference type="Gene3D" id="2.30.40.10">
    <property type="entry name" value="Urease, subunit C, domain 1"/>
    <property type="match status" value="1"/>
</dbReference>
<dbReference type="SUPFAM" id="SSF51338">
    <property type="entry name" value="Composite domain of metallo-dependent hydrolases"/>
    <property type="match status" value="1"/>
</dbReference>
<dbReference type="EMBL" id="CP141882">
    <property type="protein sequence ID" value="WRT64960.1"/>
    <property type="molecule type" value="Genomic_DNA"/>
</dbReference>
<dbReference type="PANTHER" id="PTHR22642">
    <property type="entry name" value="IMIDAZOLONEPROPIONASE"/>
    <property type="match status" value="1"/>
</dbReference>
<proteinExistence type="predicted"/>
<dbReference type="Gene3D" id="3.20.20.140">
    <property type="entry name" value="Metal-dependent hydrolases"/>
    <property type="match status" value="1"/>
</dbReference>
<sequence length="513" mass="57157">MGKTTVIHHAPLVGYPDDKLYTVRVIDGVIDGIEEEVEGKYINGYDKASVEEIDLAGKEWLSPSMIDWHVHTKLAALHSNRLNLSNCQSASEVFESVKQALNDPKYDTSLERNLVGINMRNSNWTDEDLFSLEKMNELSIERPIFLLYNGYHSMWCNSLALEVGGYGSSLNHKGHLVEQEAFDMFPKLTTANNQVVDNWILQESKKAAAMGVTEIVDLEMEHNIVQWQRRYAAGNDYLRIHVGMYTPHIQDAIDLGLTSGDDVPHTDGLIKIGPYKIVTDGSLGSQTAFCHDAYPGTKDNHGIYYYPPESLSEMIETGLKHNFKFAVHAIGDYANHLTLQTISKASSKPRIGSTIEHAQLLDIEKDLPIFKDLGLIASIQPSHLVDDRDLCHKFWPGREHRAYAFKSIVDAGIPIKLGSDAPIAPMNPWEAMAVCITRAGQGDEKNPFIEAEILDLETAWKASTSNGKTRLEVGDRADLCILQSDPLKLDAAGLRAMKVNGTMLGGRWTHKTF</sequence>
<dbReference type="InterPro" id="IPR013108">
    <property type="entry name" value="Amidohydro_3"/>
</dbReference>
<organism evidence="2 3">
    <name type="scientific">Kwoniella shivajii</name>
    <dbReference type="NCBI Taxonomy" id="564305"/>
    <lineage>
        <taxon>Eukaryota</taxon>
        <taxon>Fungi</taxon>
        <taxon>Dikarya</taxon>
        <taxon>Basidiomycota</taxon>
        <taxon>Agaricomycotina</taxon>
        <taxon>Tremellomycetes</taxon>
        <taxon>Tremellales</taxon>
        <taxon>Cryptococcaceae</taxon>
        <taxon>Kwoniella</taxon>
    </lineage>
</organism>
<dbReference type="Proteomes" id="UP001329825">
    <property type="component" value="Chromosome 2"/>
</dbReference>
<dbReference type="Gene3D" id="3.10.310.70">
    <property type="match status" value="1"/>
</dbReference>
<evidence type="ECO:0000313" key="2">
    <source>
        <dbReference type="EMBL" id="WRT64960.1"/>
    </source>
</evidence>
<gene>
    <name evidence="2" type="ORF">IL334_001901</name>
</gene>
<accession>A0ABZ1CT76</accession>
<evidence type="ECO:0000313" key="3">
    <source>
        <dbReference type="Proteomes" id="UP001329825"/>
    </source>
</evidence>
<keyword evidence="3" id="KW-1185">Reference proteome</keyword>
<dbReference type="Pfam" id="PF07969">
    <property type="entry name" value="Amidohydro_3"/>
    <property type="match status" value="1"/>
</dbReference>
<evidence type="ECO:0000259" key="1">
    <source>
        <dbReference type="Pfam" id="PF07969"/>
    </source>
</evidence>
<dbReference type="PANTHER" id="PTHR22642:SF2">
    <property type="entry name" value="PROTEIN LONG AFTER FAR-RED 3"/>
    <property type="match status" value="1"/>
</dbReference>
<protein>
    <recommendedName>
        <fullName evidence="1">Amidohydrolase 3 domain-containing protein</fullName>
    </recommendedName>
</protein>
<dbReference type="InterPro" id="IPR011059">
    <property type="entry name" value="Metal-dep_hydrolase_composite"/>
</dbReference>
<dbReference type="RefSeq" id="XP_062789700.1">
    <property type="nucleotide sequence ID" value="XM_062933649.1"/>
</dbReference>
<dbReference type="InterPro" id="IPR032466">
    <property type="entry name" value="Metal_Hydrolase"/>
</dbReference>
<dbReference type="SUPFAM" id="SSF51556">
    <property type="entry name" value="Metallo-dependent hydrolases"/>
    <property type="match status" value="1"/>
</dbReference>
<name>A0ABZ1CT76_9TREE</name>
<feature type="domain" description="Amidohydrolase 3" evidence="1">
    <location>
        <begin position="51"/>
        <end position="508"/>
    </location>
</feature>
<dbReference type="GeneID" id="87954032"/>